<dbReference type="RefSeq" id="WP_076796435.1">
    <property type="nucleotide sequence ID" value="NZ_JAKVSX010000038.1"/>
</dbReference>
<name>A0A1V2G213_ECOLX</name>
<proteinExistence type="predicted"/>
<organism evidence="1 2">
    <name type="scientific">Escherichia coli</name>
    <dbReference type="NCBI Taxonomy" id="562"/>
    <lineage>
        <taxon>Bacteria</taxon>
        <taxon>Pseudomonadati</taxon>
        <taxon>Pseudomonadota</taxon>
        <taxon>Gammaproteobacteria</taxon>
        <taxon>Enterobacterales</taxon>
        <taxon>Enterobacteriaceae</taxon>
        <taxon>Escherichia</taxon>
    </lineage>
</organism>
<reference evidence="1 2" key="1">
    <citation type="submission" date="2017-01" db="EMBL/GenBank/DDBJ databases">
        <title>Draft genome sequence of an E. coli strain isolated from human, in Amazon, Brazil.</title>
        <authorList>
            <person name="Moura Q."/>
            <person name="Fernandes M.R."/>
            <person name="Cerdeira L."/>
            <person name="Vianello M."/>
            <person name="Souza T.A."/>
            <person name="Ienne S."/>
            <person name="Lincopan N."/>
        </authorList>
    </citation>
    <scope>NUCLEOTIDE SEQUENCE [LARGE SCALE GENOMIC DNA]</scope>
    <source>
        <strain evidence="1 2">ICBEcBL-II-13</strain>
    </source>
</reference>
<dbReference type="AlphaFoldDB" id="A0A1V2G213"/>
<sequence>MTIANALIKKAQNHLNELTRYEGKVMTKREFVVTLLAQGYTPECYAISKIASPTGRQINRWSNEQYREHWMKRARSGTKIEYVLMSAHGFFQVSKTCFDLALTLTEQADARPHLKTFVVFNVPGQNIPGISSTTSKPCVTVYSAAISNDESRVKTVLDLDYPGSLVVWYGIARTELEAIRAAGNC</sequence>
<comment type="caution">
    <text evidence="1">The sequence shown here is derived from an EMBL/GenBank/DDBJ whole genome shotgun (WGS) entry which is preliminary data.</text>
</comment>
<evidence type="ECO:0000313" key="1">
    <source>
        <dbReference type="EMBL" id="ONG29026.1"/>
    </source>
</evidence>
<protein>
    <submittedName>
        <fullName evidence="1">Uncharacterized protein</fullName>
    </submittedName>
</protein>
<evidence type="ECO:0000313" key="2">
    <source>
        <dbReference type="Proteomes" id="UP000188967"/>
    </source>
</evidence>
<gene>
    <name evidence="1" type="ORF">BXT93_24510</name>
</gene>
<dbReference type="EMBL" id="MTPS01000490">
    <property type="protein sequence ID" value="ONG29026.1"/>
    <property type="molecule type" value="Genomic_DNA"/>
</dbReference>
<dbReference type="Proteomes" id="UP000188967">
    <property type="component" value="Unassembled WGS sequence"/>
</dbReference>
<accession>A0A1V2G213</accession>